<sequence length="44" mass="5362">MFFYLKKLDIFFLISIVFILCKNTYNCLIMAKLNKKYCVFTIKK</sequence>
<organism evidence="1 2">
    <name type="scientific">Prevotella amnii CRIS 21A-A</name>
    <dbReference type="NCBI Taxonomy" id="679191"/>
    <lineage>
        <taxon>Bacteria</taxon>
        <taxon>Pseudomonadati</taxon>
        <taxon>Bacteroidota</taxon>
        <taxon>Bacteroidia</taxon>
        <taxon>Bacteroidales</taxon>
        <taxon>Prevotellaceae</taxon>
        <taxon>Prevotella</taxon>
    </lineage>
</organism>
<reference evidence="1 2" key="1">
    <citation type="submission" date="2010-09" db="EMBL/GenBank/DDBJ databases">
        <authorList>
            <person name="Harkins D.M."/>
            <person name="Madupu R."/>
            <person name="Durkin A.S."/>
            <person name="Torralba M."/>
            <person name="Methe B."/>
            <person name="Sutton G.G."/>
            <person name="Nelson K.E."/>
        </authorList>
    </citation>
    <scope>NUCLEOTIDE SEQUENCE [LARGE SCALE GENOMIC DNA]</scope>
    <source>
        <strain evidence="1 2">CRIS 21A-A</strain>
    </source>
</reference>
<comment type="caution">
    <text evidence="1">The sequence shown here is derived from an EMBL/GenBank/DDBJ whole genome shotgun (WGS) entry which is preliminary data.</text>
</comment>
<dbReference type="AlphaFoldDB" id="E1GY82"/>
<evidence type="ECO:0000313" key="1">
    <source>
        <dbReference type="EMBL" id="EFN90386.1"/>
    </source>
</evidence>
<evidence type="ECO:0000313" key="2">
    <source>
        <dbReference type="Proteomes" id="UP000016016"/>
    </source>
</evidence>
<proteinExistence type="predicted"/>
<dbReference type="Proteomes" id="UP000016016">
    <property type="component" value="Unassembled WGS sequence"/>
</dbReference>
<accession>E1GY82</accession>
<gene>
    <name evidence="1" type="ORF">HMPREF9018_0036</name>
</gene>
<protein>
    <submittedName>
        <fullName evidence="1">Uncharacterized protein</fullName>
    </submittedName>
</protein>
<name>E1GY82_9BACT</name>
<dbReference type="EMBL" id="ADFQ01000102">
    <property type="protein sequence ID" value="EFN90386.1"/>
    <property type="molecule type" value="Genomic_DNA"/>
</dbReference>